<dbReference type="PRINTS" id="PR00038">
    <property type="entry name" value="HTHLUXR"/>
</dbReference>
<dbReference type="SUPFAM" id="SSF48452">
    <property type="entry name" value="TPR-like"/>
    <property type="match status" value="1"/>
</dbReference>
<dbReference type="InterPro" id="IPR016032">
    <property type="entry name" value="Sig_transdc_resp-reg_C-effctor"/>
</dbReference>
<dbReference type="Gene3D" id="1.10.10.10">
    <property type="entry name" value="Winged helix-like DNA-binding domain superfamily/Winged helix DNA-binding domain"/>
    <property type="match status" value="1"/>
</dbReference>
<evidence type="ECO:0000256" key="3">
    <source>
        <dbReference type="ARBA" id="ARBA00023163"/>
    </source>
</evidence>
<dbReference type="RefSeq" id="WP_204605006.1">
    <property type="nucleotide sequence ID" value="NZ_JBHSED010000019.1"/>
</dbReference>
<dbReference type="InterPro" id="IPR041617">
    <property type="entry name" value="TPR_MalT"/>
</dbReference>
<dbReference type="InterPro" id="IPR000792">
    <property type="entry name" value="Tscrpt_reg_LuxR_C"/>
</dbReference>
<dbReference type="InterPro" id="IPR059106">
    <property type="entry name" value="WHD_MalT"/>
</dbReference>
<comment type="caution">
    <text evidence="5">The sequence shown here is derived from an EMBL/GenBank/DDBJ whole genome shotgun (WGS) entry which is preliminary data.</text>
</comment>
<dbReference type="Gene3D" id="1.25.40.10">
    <property type="entry name" value="Tetratricopeptide repeat domain"/>
    <property type="match status" value="1"/>
</dbReference>
<dbReference type="Pfam" id="PF00196">
    <property type="entry name" value="GerE"/>
    <property type="match status" value="1"/>
</dbReference>
<reference evidence="6" key="1">
    <citation type="journal article" date="2019" name="Int. J. Syst. Evol. Microbiol.">
        <title>The Global Catalogue of Microorganisms (GCM) 10K type strain sequencing project: providing services to taxonomists for standard genome sequencing and annotation.</title>
        <authorList>
            <consortium name="The Broad Institute Genomics Platform"/>
            <consortium name="The Broad Institute Genome Sequencing Center for Infectious Disease"/>
            <person name="Wu L."/>
            <person name="Ma J."/>
        </authorList>
    </citation>
    <scope>NUCLEOTIDE SEQUENCE [LARGE SCALE GENOMIC DNA]</scope>
    <source>
        <strain evidence="6">CGMCC 4.1641</strain>
    </source>
</reference>
<accession>A0ABV8SCL9</accession>
<sequence>MIVKTKLYIPHKRHDSVPRPRLMRKLDEGLEAKLTLISASAGYGKTTVLSEWARQSGIAVAWVSLDKQDDEWISFWTYVTSSIRGQAPGFAQTVMPLLAKGPSSSFASSEPAVAAMLNELNRLPGELAIVLDDYHCIELPEIQRSLSFFVDHLPPHIHLYIASRIELPIPTARLLAKGEMRRIMIQDLRFLPDEGDVFFREIAGLSLSREQLAELYHQTEGWISGLQLAAISLKRSDNITESIRQFSGHQTHISDYLMEEVYLLLPESTRAFMLQTSILSRMNHSLCDAVTGQSNAQEQLERLEKWNLFITPLDDQRNWYRYHHLMSDFLRRMFIRTDPGLWAQTHVHAARWLESHGFEEEAAEHYLEGRQHEDVVRVIENNLQAFLQKKFAVLSRWILQLPESVISRRPMVEMFYLLLLIGIRQWDKASEKIERAKLRYEALQGTMDDAEWKNVMGNLYYLCATSSYFKKDLTKVSDYFELVDQYAPEGSFLQTIGNNRYNGYDEFEDHLTFINDYHGASVLLLKWIARWGDKKTHPFAGRIQASYSKLLYEWNRLEEAERCIGQVLRPQDAPPNTRSMLQIYVSASRIQQALDHPARAAELLERLKVQIESPDYAVFLRKIEAEQACLAVRQGSLPAAEEWLERCGMTPTDEIPLNEAAEYAALARVLAACGRTDEALSLSERLQQLFWKEDRLRERIRMLILQSVTHYRSGQPNKAIDLLETALGLAWPQRFVRSFVDEGQVMAELLTAYQRAQQGRQPRNASSVLLNYANHLLQALNRLPAGSKAPIKAEVRVLQTFLVEELTNREMEIVRLMAEGMSNKQIASHLGITEGTVKSHTNNVYGKLGVRTRVQAIKKARELLLLS</sequence>
<dbReference type="Pfam" id="PF17874">
    <property type="entry name" value="TPR_MalT"/>
    <property type="match status" value="1"/>
</dbReference>
<keyword evidence="3" id="KW-0804">Transcription</keyword>
<feature type="domain" description="HTH luxR-type" evidence="4">
    <location>
        <begin position="799"/>
        <end position="864"/>
    </location>
</feature>
<evidence type="ECO:0000313" key="5">
    <source>
        <dbReference type="EMBL" id="MFC4304124.1"/>
    </source>
</evidence>
<keyword evidence="1" id="KW-0805">Transcription regulation</keyword>
<evidence type="ECO:0000256" key="2">
    <source>
        <dbReference type="ARBA" id="ARBA00023125"/>
    </source>
</evidence>
<dbReference type="EMBL" id="JBHSED010000019">
    <property type="protein sequence ID" value="MFC4304124.1"/>
    <property type="molecule type" value="Genomic_DNA"/>
</dbReference>
<organism evidence="5 6">
    <name type="scientific">Cohnella boryungensis</name>
    <dbReference type="NCBI Taxonomy" id="768479"/>
    <lineage>
        <taxon>Bacteria</taxon>
        <taxon>Bacillati</taxon>
        <taxon>Bacillota</taxon>
        <taxon>Bacilli</taxon>
        <taxon>Bacillales</taxon>
        <taxon>Paenibacillaceae</taxon>
        <taxon>Cohnella</taxon>
    </lineage>
</organism>
<dbReference type="InterPro" id="IPR036388">
    <property type="entry name" value="WH-like_DNA-bd_sf"/>
</dbReference>
<evidence type="ECO:0000313" key="6">
    <source>
        <dbReference type="Proteomes" id="UP001595755"/>
    </source>
</evidence>
<dbReference type="Pfam" id="PF25873">
    <property type="entry name" value="WHD_MalT"/>
    <property type="match status" value="1"/>
</dbReference>
<dbReference type="PROSITE" id="PS50043">
    <property type="entry name" value="HTH_LUXR_2"/>
    <property type="match status" value="1"/>
</dbReference>
<keyword evidence="6" id="KW-1185">Reference proteome</keyword>
<gene>
    <name evidence="5" type="ORF">ACFO1S_11855</name>
</gene>
<dbReference type="Gene3D" id="3.40.50.300">
    <property type="entry name" value="P-loop containing nucleotide triphosphate hydrolases"/>
    <property type="match status" value="1"/>
</dbReference>
<protein>
    <submittedName>
        <fullName evidence="5">LuxR C-terminal-related transcriptional regulator</fullName>
    </submittedName>
</protein>
<dbReference type="InterPro" id="IPR027417">
    <property type="entry name" value="P-loop_NTPase"/>
</dbReference>
<dbReference type="PANTHER" id="PTHR44688">
    <property type="entry name" value="DNA-BINDING TRANSCRIPTIONAL ACTIVATOR DEVR_DOSR"/>
    <property type="match status" value="1"/>
</dbReference>
<dbReference type="SUPFAM" id="SSF46894">
    <property type="entry name" value="C-terminal effector domain of the bipartite response regulators"/>
    <property type="match status" value="1"/>
</dbReference>
<dbReference type="PROSITE" id="PS00622">
    <property type="entry name" value="HTH_LUXR_1"/>
    <property type="match status" value="1"/>
</dbReference>
<dbReference type="PANTHER" id="PTHR44688:SF16">
    <property type="entry name" value="DNA-BINDING TRANSCRIPTIONAL ACTIVATOR DEVR_DOSR"/>
    <property type="match status" value="1"/>
</dbReference>
<dbReference type="SUPFAM" id="SSF52540">
    <property type="entry name" value="P-loop containing nucleoside triphosphate hydrolases"/>
    <property type="match status" value="1"/>
</dbReference>
<evidence type="ECO:0000259" key="4">
    <source>
        <dbReference type="PROSITE" id="PS50043"/>
    </source>
</evidence>
<dbReference type="InterPro" id="IPR011990">
    <property type="entry name" value="TPR-like_helical_dom_sf"/>
</dbReference>
<dbReference type="CDD" id="cd06170">
    <property type="entry name" value="LuxR_C_like"/>
    <property type="match status" value="1"/>
</dbReference>
<proteinExistence type="predicted"/>
<evidence type="ECO:0000256" key="1">
    <source>
        <dbReference type="ARBA" id="ARBA00023015"/>
    </source>
</evidence>
<dbReference type="SMART" id="SM00421">
    <property type="entry name" value="HTH_LUXR"/>
    <property type="match status" value="1"/>
</dbReference>
<keyword evidence="2" id="KW-0238">DNA-binding</keyword>
<name>A0ABV8SCL9_9BACL</name>
<dbReference type="Proteomes" id="UP001595755">
    <property type="component" value="Unassembled WGS sequence"/>
</dbReference>